<keyword evidence="2" id="KW-1185">Reference proteome</keyword>
<proteinExistence type="predicted"/>
<evidence type="ECO:0008006" key="3">
    <source>
        <dbReference type="Google" id="ProtNLM"/>
    </source>
</evidence>
<dbReference type="AlphaFoldDB" id="A0A366H874"/>
<dbReference type="EMBL" id="QNRR01000013">
    <property type="protein sequence ID" value="RBP37702.1"/>
    <property type="molecule type" value="Genomic_DNA"/>
</dbReference>
<sequence length="75" mass="8285">MKRYVHRGGKTGVAAFESGPRSITIRFQDGSTYRYTYAKTGAQHVEAMKELATGGKGLATYINQRVRGDYAARLV</sequence>
<dbReference type="OrthoDB" id="7775479at2"/>
<dbReference type="Proteomes" id="UP000253426">
    <property type="component" value="Unassembled WGS sequence"/>
</dbReference>
<evidence type="ECO:0000313" key="2">
    <source>
        <dbReference type="Proteomes" id="UP000253426"/>
    </source>
</evidence>
<reference evidence="1 2" key="1">
    <citation type="submission" date="2018-06" db="EMBL/GenBank/DDBJ databases">
        <title>Genomic Encyclopedia of Type Strains, Phase IV (KMG-IV): sequencing the most valuable type-strain genomes for metagenomic binning, comparative biology and taxonomic classification.</title>
        <authorList>
            <person name="Goeker M."/>
        </authorList>
    </citation>
    <scope>NUCLEOTIDE SEQUENCE [LARGE SCALE GENOMIC DNA]</scope>
    <source>
        <strain evidence="1 2">DSM 25532</strain>
    </source>
</reference>
<name>A0A366H874_9BACT</name>
<evidence type="ECO:0000313" key="1">
    <source>
        <dbReference type="EMBL" id="RBP37702.1"/>
    </source>
</evidence>
<organism evidence="1 2">
    <name type="scientific">Roseimicrobium gellanilyticum</name>
    <dbReference type="NCBI Taxonomy" id="748857"/>
    <lineage>
        <taxon>Bacteria</taxon>
        <taxon>Pseudomonadati</taxon>
        <taxon>Verrucomicrobiota</taxon>
        <taxon>Verrucomicrobiia</taxon>
        <taxon>Verrucomicrobiales</taxon>
        <taxon>Verrucomicrobiaceae</taxon>
        <taxon>Roseimicrobium</taxon>
    </lineage>
</organism>
<accession>A0A366H874</accession>
<dbReference type="RefSeq" id="WP_113961401.1">
    <property type="nucleotide sequence ID" value="NZ_QNRR01000013.1"/>
</dbReference>
<comment type="caution">
    <text evidence="1">The sequence shown here is derived from an EMBL/GenBank/DDBJ whole genome shotgun (WGS) entry which is preliminary data.</text>
</comment>
<protein>
    <recommendedName>
        <fullName evidence="3">KTSC domain-containing protein</fullName>
    </recommendedName>
</protein>
<gene>
    <name evidence="1" type="ORF">DES53_11384</name>
</gene>